<dbReference type="Pfam" id="PF12802">
    <property type="entry name" value="MarR_2"/>
    <property type="match status" value="1"/>
</dbReference>
<evidence type="ECO:0000313" key="2">
    <source>
        <dbReference type="EMBL" id="ACZ37792.1"/>
    </source>
</evidence>
<evidence type="ECO:0000259" key="1">
    <source>
        <dbReference type="PROSITE" id="PS50995"/>
    </source>
</evidence>
<sequence length="174" mass="19607">MNTEASSRPLSNMEIWRRHSLVYAHLMSYLARQLTRATGLSEADYQVLDALLDAPGQRARARELRWTLQWEKSRLSHQLRRMVARGLIDRQACAEDARGADVILTDAGREAAQRARQVREESLQAIVFDTLGPEHMARLNEATTLLADRLARAAEEDPDCQAAYAEAFETDEGA</sequence>
<keyword evidence="3" id="KW-1185">Reference proteome</keyword>
<dbReference type="Gene3D" id="1.10.10.10">
    <property type="entry name" value="Winged helix-like DNA-binding domain superfamily/Winged helix DNA-binding domain"/>
    <property type="match status" value="1"/>
</dbReference>
<dbReference type="Proteomes" id="UP000002027">
    <property type="component" value="Chromosome 1"/>
</dbReference>
<dbReference type="AlphaFoldDB" id="D1C731"/>
<dbReference type="SMART" id="SM00347">
    <property type="entry name" value="HTH_MARR"/>
    <property type="match status" value="1"/>
</dbReference>
<dbReference type="GO" id="GO:0006950">
    <property type="term" value="P:response to stress"/>
    <property type="evidence" value="ECO:0007669"/>
    <property type="project" value="TreeGrafter"/>
</dbReference>
<name>D1C731_SPHTD</name>
<dbReference type="InterPro" id="IPR039422">
    <property type="entry name" value="MarR/SlyA-like"/>
</dbReference>
<protein>
    <submittedName>
        <fullName evidence="2">Transcriptional regulator, MarR family</fullName>
    </submittedName>
</protein>
<dbReference type="GO" id="GO:0003700">
    <property type="term" value="F:DNA-binding transcription factor activity"/>
    <property type="evidence" value="ECO:0007669"/>
    <property type="project" value="InterPro"/>
</dbReference>
<gene>
    <name evidence="2" type="ordered locus">Sthe_0353</name>
</gene>
<dbReference type="OrthoDB" id="8635520at2"/>
<dbReference type="KEGG" id="sti:Sthe_0353"/>
<dbReference type="RefSeq" id="WP_012870839.1">
    <property type="nucleotide sequence ID" value="NC_013523.1"/>
</dbReference>
<accession>D1C731</accession>
<dbReference type="InterPro" id="IPR000835">
    <property type="entry name" value="HTH_MarR-typ"/>
</dbReference>
<dbReference type="InterPro" id="IPR036388">
    <property type="entry name" value="WH-like_DNA-bd_sf"/>
</dbReference>
<dbReference type="PANTHER" id="PTHR33164:SF99">
    <property type="entry name" value="MARR FAMILY REGULATORY PROTEIN"/>
    <property type="match status" value="1"/>
</dbReference>
<dbReference type="SUPFAM" id="SSF46785">
    <property type="entry name" value="Winged helix' DNA-binding domain"/>
    <property type="match status" value="1"/>
</dbReference>
<dbReference type="PROSITE" id="PS50995">
    <property type="entry name" value="HTH_MARR_2"/>
    <property type="match status" value="1"/>
</dbReference>
<feature type="domain" description="HTH marR-type" evidence="1">
    <location>
        <begin position="12"/>
        <end position="148"/>
    </location>
</feature>
<dbReference type="eggNOG" id="COG1846">
    <property type="taxonomic scope" value="Bacteria"/>
</dbReference>
<dbReference type="STRING" id="479434.Sthe_0353"/>
<organism evidence="2 3">
    <name type="scientific">Sphaerobacter thermophilus (strain ATCC 49802 / DSM 20745 / KCCM 41009 / NCIMB 13125 / S 6022)</name>
    <dbReference type="NCBI Taxonomy" id="479434"/>
    <lineage>
        <taxon>Bacteria</taxon>
        <taxon>Pseudomonadati</taxon>
        <taxon>Thermomicrobiota</taxon>
        <taxon>Thermomicrobia</taxon>
        <taxon>Sphaerobacterales</taxon>
        <taxon>Sphaerobacterineae</taxon>
        <taxon>Sphaerobacteraceae</taxon>
        <taxon>Sphaerobacter</taxon>
    </lineage>
</organism>
<reference evidence="3" key="1">
    <citation type="submission" date="2009-11" db="EMBL/GenBank/DDBJ databases">
        <title>The complete chromosome 1 of Sphaerobacter thermophilus DSM 20745.</title>
        <authorList>
            <person name="Lucas S."/>
            <person name="Copeland A."/>
            <person name="Lapidus A."/>
            <person name="Glavina del Rio T."/>
            <person name="Dalin E."/>
            <person name="Tice H."/>
            <person name="Bruce D."/>
            <person name="Goodwin L."/>
            <person name="Pitluck S."/>
            <person name="Kyrpides N."/>
            <person name="Mavromatis K."/>
            <person name="Ivanova N."/>
            <person name="Mikhailova N."/>
            <person name="LaButti K.M."/>
            <person name="Clum A."/>
            <person name="Sun H.I."/>
            <person name="Brettin T."/>
            <person name="Detter J.C."/>
            <person name="Han C."/>
            <person name="Larimer F."/>
            <person name="Land M."/>
            <person name="Hauser L."/>
            <person name="Markowitz V."/>
            <person name="Cheng J.F."/>
            <person name="Hugenholtz P."/>
            <person name="Woyke T."/>
            <person name="Wu D."/>
            <person name="Steenblock K."/>
            <person name="Schneider S."/>
            <person name="Pukall R."/>
            <person name="Goeker M."/>
            <person name="Klenk H.P."/>
            <person name="Eisen J.A."/>
        </authorList>
    </citation>
    <scope>NUCLEOTIDE SEQUENCE [LARGE SCALE GENOMIC DNA]</scope>
    <source>
        <strain evidence="3">ATCC 49802 / DSM 20745 / S 6022</strain>
    </source>
</reference>
<dbReference type="HOGENOM" id="CLU_083287_2_2_0"/>
<dbReference type="PANTHER" id="PTHR33164">
    <property type="entry name" value="TRANSCRIPTIONAL REGULATOR, MARR FAMILY"/>
    <property type="match status" value="1"/>
</dbReference>
<dbReference type="EMBL" id="CP001823">
    <property type="protein sequence ID" value="ACZ37792.1"/>
    <property type="molecule type" value="Genomic_DNA"/>
</dbReference>
<evidence type="ECO:0000313" key="3">
    <source>
        <dbReference type="Proteomes" id="UP000002027"/>
    </source>
</evidence>
<reference evidence="2 3" key="2">
    <citation type="journal article" date="2010" name="Stand. Genomic Sci.">
        <title>Complete genome sequence of Desulfohalobium retbaense type strain (HR(100)).</title>
        <authorList>
            <person name="Spring S."/>
            <person name="Nolan M."/>
            <person name="Lapidus A."/>
            <person name="Glavina Del Rio T."/>
            <person name="Copeland A."/>
            <person name="Tice H."/>
            <person name="Cheng J.F."/>
            <person name="Lucas S."/>
            <person name="Land M."/>
            <person name="Chen F."/>
            <person name="Bruce D."/>
            <person name="Goodwin L."/>
            <person name="Pitluck S."/>
            <person name="Ivanova N."/>
            <person name="Mavromatis K."/>
            <person name="Mikhailova N."/>
            <person name="Pati A."/>
            <person name="Chen A."/>
            <person name="Palaniappan K."/>
            <person name="Hauser L."/>
            <person name="Chang Y.J."/>
            <person name="Jeffries C.D."/>
            <person name="Munk C."/>
            <person name="Kiss H."/>
            <person name="Chain P."/>
            <person name="Han C."/>
            <person name="Brettin T."/>
            <person name="Detter J.C."/>
            <person name="Schuler E."/>
            <person name="Goker M."/>
            <person name="Rohde M."/>
            <person name="Bristow J."/>
            <person name="Eisen J.A."/>
            <person name="Markowitz V."/>
            <person name="Hugenholtz P."/>
            <person name="Kyrpides N.C."/>
            <person name="Klenk H.P."/>
        </authorList>
    </citation>
    <scope>NUCLEOTIDE SEQUENCE [LARGE SCALE GENOMIC DNA]</scope>
    <source>
        <strain evidence="3">ATCC 49802 / DSM 20745 / S 6022</strain>
    </source>
</reference>
<proteinExistence type="predicted"/>
<dbReference type="InterPro" id="IPR036390">
    <property type="entry name" value="WH_DNA-bd_sf"/>
</dbReference>
<dbReference type="InParanoid" id="D1C731"/>